<dbReference type="PANTHER" id="PTHR30213">
    <property type="entry name" value="INNER MEMBRANE PROTEIN YHJD"/>
    <property type="match status" value="1"/>
</dbReference>
<dbReference type="PANTHER" id="PTHR30213:SF0">
    <property type="entry name" value="UPF0761 MEMBRANE PROTEIN YIHY"/>
    <property type="match status" value="1"/>
</dbReference>
<comment type="subcellular location">
    <subcellularLocation>
        <location evidence="1">Cell membrane</location>
        <topology evidence="1">Multi-pass membrane protein</topology>
    </subcellularLocation>
</comment>
<evidence type="ECO:0000256" key="3">
    <source>
        <dbReference type="ARBA" id="ARBA00022692"/>
    </source>
</evidence>
<sequence length="267" mass="31317">MKLKQKIHFIFSLLDYNYSPFAASISFFTLLSIFPFCIILLSFLFLIYGVENIDNTLQILSKYFTAYGIELIRKHIINNFQQFRANLNILSFIALIWSSMNLYSAIESGINAVYEIKTGRGFFHSRLISLIILIFLIPSLLFIAQVHLFYQKIWNHIGIENFYLSFSLRIMIIFLSLFALHSLAYVFIPYKKITFRSTIPGTIFSTICWVLISIFFDWYINNYTFYNKIYGSLAAIVIFLFYLYLISTFFLMGARLNVLKNKIETDA</sequence>
<proteinExistence type="predicted"/>
<feature type="transmembrane region" description="Helical" evidence="6">
    <location>
        <begin position="232"/>
        <end position="252"/>
    </location>
</feature>
<feature type="transmembrane region" description="Helical" evidence="6">
    <location>
        <begin position="127"/>
        <end position="150"/>
    </location>
</feature>
<dbReference type="Pfam" id="PF03631">
    <property type="entry name" value="Virul_fac_BrkB"/>
    <property type="match status" value="1"/>
</dbReference>
<feature type="transmembrane region" description="Helical" evidence="6">
    <location>
        <begin position="162"/>
        <end position="187"/>
    </location>
</feature>
<dbReference type="STRING" id="1817863.A2Y62_12945"/>
<dbReference type="AlphaFoldDB" id="A0A1F5V5I8"/>
<feature type="transmembrane region" description="Helical" evidence="6">
    <location>
        <begin position="21"/>
        <end position="48"/>
    </location>
</feature>
<evidence type="ECO:0000256" key="5">
    <source>
        <dbReference type="ARBA" id="ARBA00023136"/>
    </source>
</evidence>
<keyword evidence="5 6" id="KW-0472">Membrane</keyword>
<evidence type="ECO:0000256" key="1">
    <source>
        <dbReference type="ARBA" id="ARBA00004651"/>
    </source>
</evidence>
<dbReference type="InterPro" id="IPR017039">
    <property type="entry name" value="Virul_fac_BrkB"/>
</dbReference>
<name>A0A1F5V5I8_9BACT</name>
<organism evidence="7 8">
    <name type="scientific">Candidatus Fischerbacteria bacterium RBG_13_37_8</name>
    <dbReference type="NCBI Taxonomy" id="1817863"/>
    <lineage>
        <taxon>Bacteria</taxon>
        <taxon>Candidatus Fischeribacteriota</taxon>
    </lineage>
</organism>
<feature type="transmembrane region" description="Helical" evidence="6">
    <location>
        <begin position="199"/>
        <end position="220"/>
    </location>
</feature>
<evidence type="ECO:0000256" key="4">
    <source>
        <dbReference type="ARBA" id="ARBA00022989"/>
    </source>
</evidence>
<gene>
    <name evidence="7" type="ORF">A2Y62_12945</name>
</gene>
<dbReference type="GO" id="GO:0005886">
    <property type="term" value="C:plasma membrane"/>
    <property type="evidence" value="ECO:0007669"/>
    <property type="project" value="UniProtKB-SubCell"/>
</dbReference>
<dbReference type="NCBIfam" id="TIGR00765">
    <property type="entry name" value="yihY_not_rbn"/>
    <property type="match status" value="1"/>
</dbReference>
<keyword evidence="3 6" id="KW-0812">Transmembrane</keyword>
<evidence type="ECO:0000256" key="6">
    <source>
        <dbReference type="SAM" id="Phobius"/>
    </source>
</evidence>
<dbReference type="Proteomes" id="UP000178943">
    <property type="component" value="Unassembled WGS sequence"/>
</dbReference>
<dbReference type="EMBL" id="MFGW01000233">
    <property type="protein sequence ID" value="OGF58697.1"/>
    <property type="molecule type" value="Genomic_DNA"/>
</dbReference>
<feature type="transmembrane region" description="Helical" evidence="6">
    <location>
        <begin position="87"/>
        <end position="106"/>
    </location>
</feature>
<evidence type="ECO:0000313" key="8">
    <source>
        <dbReference type="Proteomes" id="UP000178943"/>
    </source>
</evidence>
<reference evidence="7 8" key="1">
    <citation type="journal article" date="2016" name="Nat. Commun.">
        <title>Thousands of microbial genomes shed light on interconnected biogeochemical processes in an aquifer system.</title>
        <authorList>
            <person name="Anantharaman K."/>
            <person name="Brown C.T."/>
            <person name="Hug L.A."/>
            <person name="Sharon I."/>
            <person name="Castelle C.J."/>
            <person name="Probst A.J."/>
            <person name="Thomas B.C."/>
            <person name="Singh A."/>
            <person name="Wilkins M.J."/>
            <person name="Karaoz U."/>
            <person name="Brodie E.L."/>
            <person name="Williams K.H."/>
            <person name="Hubbard S.S."/>
            <person name="Banfield J.F."/>
        </authorList>
    </citation>
    <scope>NUCLEOTIDE SEQUENCE [LARGE SCALE GENOMIC DNA]</scope>
</reference>
<dbReference type="PIRSF" id="PIRSF035875">
    <property type="entry name" value="RNase_BN"/>
    <property type="match status" value="1"/>
</dbReference>
<accession>A0A1F5V5I8</accession>
<keyword evidence="2" id="KW-1003">Cell membrane</keyword>
<evidence type="ECO:0000256" key="2">
    <source>
        <dbReference type="ARBA" id="ARBA00022475"/>
    </source>
</evidence>
<protein>
    <submittedName>
        <fullName evidence="7">Uncharacterized protein</fullName>
    </submittedName>
</protein>
<keyword evidence="4 6" id="KW-1133">Transmembrane helix</keyword>
<evidence type="ECO:0000313" key="7">
    <source>
        <dbReference type="EMBL" id="OGF58697.1"/>
    </source>
</evidence>
<comment type="caution">
    <text evidence="7">The sequence shown here is derived from an EMBL/GenBank/DDBJ whole genome shotgun (WGS) entry which is preliminary data.</text>
</comment>